<dbReference type="EMBL" id="CACVAW010000067">
    <property type="protein sequence ID" value="CAA6815415.1"/>
    <property type="molecule type" value="Genomic_DNA"/>
</dbReference>
<reference evidence="1" key="1">
    <citation type="submission" date="2020-01" db="EMBL/GenBank/DDBJ databases">
        <authorList>
            <person name="Meier V. D."/>
            <person name="Meier V D."/>
        </authorList>
    </citation>
    <scope>NUCLEOTIDE SEQUENCE</scope>
    <source>
        <strain evidence="1">HLG_WM_MAG_12</strain>
    </source>
</reference>
<dbReference type="AlphaFoldDB" id="A0A6S6TK94"/>
<name>A0A6S6TK94_9BACT</name>
<sequence length="405" mass="44261">MRKIFKLVILLFVINTYLSAINVGGVDLDVTFETVDYEANIPTEISSKVPLAQKPFLQRIFKTIDWNAFAKSLEVRGINFSCGWEALKDGKTHVGLVGLVAGLIEPVRLIEIVQKPLNIAVFGLDFGSKANFIKFGVNVVPGRITNFHMIPFPIMAMFLKAFPRIAEFIVVEDLTGPHMAPYLSELDPTSKNSFMLHVMHPEMYAVLVPQILLVGGLASCLAAEALDISQQCSNGSAACKVPRPDEGSVSYNGGGYMAVLDAIFPMNGCIGVKLMGAHVQSDVGSESLLNMVSWVFWTYGKLGVLKQTVKSIMNGWNKEVLCGPLRSPFGYIHTQFVFQLVTPRISSLLEIGVNNFHLIAKDDGSTANDTAALLWQRRHYVAGAYQAAGNSAQAKAGKGYLRAKE</sequence>
<accession>A0A6S6TK94</accession>
<evidence type="ECO:0000313" key="1">
    <source>
        <dbReference type="EMBL" id="CAA6815415.1"/>
    </source>
</evidence>
<gene>
    <name evidence="1" type="ORF">HELGO_WM9043</name>
</gene>
<protein>
    <submittedName>
        <fullName evidence="1">Uncharacterized protein</fullName>
    </submittedName>
</protein>
<organism evidence="1">
    <name type="scientific">uncultured Campylobacterales bacterium</name>
    <dbReference type="NCBI Taxonomy" id="352960"/>
    <lineage>
        <taxon>Bacteria</taxon>
        <taxon>Pseudomonadati</taxon>
        <taxon>Campylobacterota</taxon>
        <taxon>Epsilonproteobacteria</taxon>
        <taxon>Campylobacterales</taxon>
        <taxon>environmental samples</taxon>
    </lineage>
</organism>
<proteinExistence type="predicted"/>